<dbReference type="NCBIfam" id="TIGR00157">
    <property type="entry name" value="ribosome small subunit-dependent GTPase A"/>
    <property type="match status" value="1"/>
</dbReference>
<dbReference type="CDD" id="cd04466">
    <property type="entry name" value="S1_YloQ_GTPase"/>
    <property type="match status" value="1"/>
</dbReference>
<reference evidence="13 14" key="1">
    <citation type="journal article" date="2021" name="Sci. Rep.">
        <title>The distribution of antibiotic resistance genes in chicken gut microbiota commensals.</title>
        <authorList>
            <person name="Juricova H."/>
            <person name="Matiasovicova J."/>
            <person name="Kubasova T."/>
            <person name="Cejkova D."/>
            <person name="Rychlik I."/>
        </authorList>
    </citation>
    <scope>NUCLEOTIDE SEQUENCE [LARGE SCALE GENOMIC DNA]</scope>
    <source>
        <strain evidence="13 14">An564</strain>
    </source>
</reference>
<evidence type="ECO:0000256" key="10">
    <source>
        <dbReference type="HAMAP-Rule" id="MF_01820"/>
    </source>
</evidence>
<dbReference type="CDD" id="cd01854">
    <property type="entry name" value="YjeQ_EngC"/>
    <property type="match status" value="1"/>
</dbReference>
<keyword evidence="6 10" id="KW-0378">Hydrolase</keyword>
<dbReference type="Proteomes" id="UP000724149">
    <property type="component" value="Unassembled WGS sequence"/>
</dbReference>
<feature type="domain" description="CP-type G" evidence="12">
    <location>
        <begin position="71"/>
        <end position="226"/>
    </location>
</feature>
<organism evidence="13 14">
    <name type="scientific">Hydrogenoanaerobacterium saccharovorans</name>
    <dbReference type="NCBI Taxonomy" id="474960"/>
    <lineage>
        <taxon>Bacteria</taxon>
        <taxon>Bacillati</taxon>
        <taxon>Bacillota</taxon>
        <taxon>Clostridia</taxon>
        <taxon>Eubacteriales</taxon>
        <taxon>Oscillospiraceae</taxon>
        <taxon>Hydrogenoanaerobacterium</taxon>
    </lineage>
</organism>
<keyword evidence="5 10" id="KW-0547">Nucleotide-binding</keyword>
<evidence type="ECO:0000256" key="7">
    <source>
        <dbReference type="ARBA" id="ARBA00022833"/>
    </source>
</evidence>
<dbReference type="PROSITE" id="PS50936">
    <property type="entry name" value="ENGC_GTPASE"/>
    <property type="match status" value="1"/>
</dbReference>
<evidence type="ECO:0000256" key="5">
    <source>
        <dbReference type="ARBA" id="ARBA00022741"/>
    </source>
</evidence>
<evidence type="ECO:0000256" key="9">
    <source>
        <dbReference type="ARBA" id="ARBA00023134"/>
    </source>
</evidence>
<dbReference type="PANTHER" id="PTHR32120">
    <property type="entry name" value="SMALL RIBOSOMAL SUBUNIT BIOGENESIS GTPASE RSGA"/>
    <property type="match status" value="1"/>
</dbReference>
<evidence type="ECO:0000256" key="8">
    <source>
        <dbReference type="ARBA" id="ARBA00022884"/>
    </source>
</evidence>
<dbReference type="EC" id="3.6.1.-" evidence="10"/>
<keyword evidence="1 10" id="KW-0963">Cytoplasm</keyword>
<dbReference type="InterPro" id="IPR030378">
    <property type="entry name" value="G_CP_dom"/>
</dbReference>
<protein>
    <recommendedName>
        <fullName evidence="10">Small ribosomal subunit biogenesis GTPase RsgA</fullName>
        <ecNumber evidence="10">3.6.1.-</ecNumber>
    </recommendedName>
</protein>
<dbReference type="InterPro" id="IPR027417">
    <property type="entry name" value="P-loop_NTPase"/>
</dbReference>
<dbReference type="PANTHER" id="PTHR32120:SF11">
    <property type="entry name" value="SMALL RIBOSOMAL SUBUNIT BIOGENESIS GTPASE RSGA 1, MITOCHONDRIAL-RELATED"/>
    <property type="match status" value="1"/>
</dbReference>
<dbReference type="Pfam" id="PF16745">
    <property type="entry name" value="RsgA_N"/>
    <property type="match status" value="1"/>
</dbReference>
<comment type="subcellular location">
    <subcellularLocation>
        <location evidence="10">Cytoplasm</location>
    </subcellularLocation>
</comment>
<comment type="cofactor">
    <cofactor evidence="10">
        <name>Zn(2+)</name>
        <dbReference type="ChEBI" id="CHEBI:29105"/>
    </cofactor>
    <text evidence="10">Binds 1 zinc ion per subunit.</text>
</comment>
<evidence type="ECO:0000313" key="14">
    <source>
        <dbReference type="Proteomes" id="UP000724149"/>
    </source>
</evidence>
<keyword evidence="3 10" id="KW-0479">Metal-binding</keyword>
<feature type="binding site" evidence="10">
    <location>
        <begin position="120"/>
        <end position="123"/>
    </location>
    <ligand>
        <name>GTP</name>
        <dbReference type="ChEBI" id="CHEBI:37565"/>
    </ligand>
</feature>
<feature type="binding site" evidence="10">
    <location>
        <position position="253"/>
    </location>
    <ligand>
        <name>Zn(2+)</name>
        <dbReference type="ChEBI" id="CHEBI:29105"/>
    </ligand>
</feature>
<keyword evidence="4 10" id="KW-0699">rRNA-binding</keyword>
<dbReference type="InterPro" id="IPR004881">
    <property type="entry name" value="Ribosome_biogen_GTPase_RsgA"/>
</dbReference>
<sequence length="307" mass="33628">MTEKTETATVQGRIIRALGGFYYIDTPEGLVECRARGVFRKEGVTPYVGDLARAELTGEGKGYLIELLPRKNFLIRPPVANIDLLVLVVSTVSPAPNRFVLDKMLAVAEHKGIEPMLAVTKSDLRRDPELLADYRKAGYRCLELSSATGEGVAELREQLTGGRLVVFSGNTGAGKSSLLNALEPGLSLATGEVSEKLGRGRHTTRHVELYPVGGGFLADTPGFSSVELEKFAVIRKEELAGCFREFQPYVDQCRFGDCSHTGEKGCAVVEAVQRGEIACSRFESYCTLYEDAKKLNDWELPGYRQKG</sequence>
<keyword evidence="14" id="KW-1185">Reference proteome</keyword>
<dbReference type="Pfam" id="PF03193">
    <property type="entry name" value="RsgA_GTPase"/>
    <property type="match status" value="1"/>
</dbReference>
<dbReference type="EMBL" id="JACSNR010000002">
    <property type="protein sequence ID" value="MBM6922578.1"/>
    <property type="molecule type" value="Genomic_DNA"/>
</dbReference>
<evidence type="ECO:0000313" key="13">
    <source>
        <dbReference type="EMBL" id="MBM6922578.1"/>
    </source>
</evidence>
<dbReference type="PROSITE" id="PS51721">
    <property type="entry name" value="G_CP"/>
    <property type="match status" value="1"/>
</dbReference>
<keyword evidence="9 10" id="KW-0342">GTP-binding</keyword>
<dbReference type="Gene3D" id="1.10.40.50">
    <property type="entry name" value="Probable gtpase engc, domain 3"/>
    <property type="match status" value="1"/>
</dbReference>
<dbReference type="InterPro" id="IPR010914">
    <property type="entry name" value="RsgA_GTPase_dom"/>
</dbReference>
<evidence type="ECO:0000259" key="12">
    <source>
        <dbReference type="PROSITE" id="PS51721"/>
    </source>
</evidence>
<evidence type="ECO:0000256" key="4">
    <source>
        <dbReference type="ARBA" id="ARBA00022730"/>
    </source>
</evidence>
<evidence type="ECO:0000256" key="2">
    <source>
        <dbReference type="ARBA" id="ARBA00022517"/>
    </source>
</evidence>
<accession>A0ABS2GL97</accession>
<feature type="binding site" evidence="10">
    <location>
        <position position="266"/>
    </location>
    <ligand>
        <name>Zn(2+)</name>
        <dbReference type="ChEBI" id="CHEBI:29105"/>
    </ligand>
</feature>
<dbReference type="Gene3D" id="3.40.50.300">
    <property type="entry name" value="P-loop containing nucleotide triphosphate hydrolases"/>
    <property type="match status" value="1"/>
</dbReference>
<feature type="binding site" evidence="10">
    <location>
        <position position="260"/>
    </location>
    <ligand>
        <name>Zn(2+)</name>
        <dbReference type="ChEBI" id="CHEBI:29105"/>
    </ligand>
</feature>
<gene>
    <name evidence="10 13" type="primary">rsgA</name>
    <name evidence="13" type="ORF">H9X81_02555</name>
</gene>
<feature type="binding site" evidence="10">
    <location>
        <position position="258"/>
    </location>
    <ligand>
        <name>Zn(2+)</name>
        <dbReference type="ChEBI" id="CHEBI:29105"/>
    </ligand>
</feature>
<dbReference type="SUPFAM" id="SSF52540">
    <property type="entry name" value="P-loop containing nucleoside triphosphate hydrolases"/>
    <property type="match status" value="1"/>
</dbReference>
<comment type="similarity">
    <text evidence="10">Belongs to the TRAFAC class YlqF/YawG GTPase family. RsgA subfamily.</text>
</comment>
<dbReference type="Gene3D" id="2.40.50.140">
    <property type="entry name" value="Nucleic acid-binding proteins"/>
    <property type="match status" value="1"/>
</dbReference>
<evidence type="ECO:0000259" key="11">
    <source>
        <dbReference type="PROSITE" id="PS50936"/>
    </source>
</evidence>
<evidence type="ECO:0000256" key="1">
    <source>
        <dbReference type="ARBA" id="ARBA00022490"/>
    </source>
</evidence>
<feature type="binding site" evidence="10">
    <location>
        <begin position="169"/>
        <end position="177"/>
    </location>
    <ligand>
        <name>GTP</name>
        <dbReference type="ChEBI" id="CHEBI:37565"/>
    </ligand>
</feature>
<proteinExistence type="inferred from homology"/>
<name>A0ABS2GL97_9FIRM</name>
<comment type="function">
    <text evidence="10">One of several proteins that assist in the late maturation steps of the functional core of the 30S ribosomal subunit. Helps release RbfA from mature subunits. May play a role in the assembly of ribosomal proteins into the subunit. Circularly permuted GTPase that catalyzes slow GTP hydrolysis, GTPase activity is stimulated by the 30S ribosomal subunit.</text>
</comment>
<dbReference type="InterPro" id="IPR031944">
    <property type="entry name" value="RsgA_N"/>
</dbReference>
<dbReference type="SUPFAM" id="SSF50249">
    <property type="entry name" value="Nucleic acid-binding proteins"/>
    <property type="match status" value="1"/>
</dbReference>
<comment type="caution">
    <text evidence="13">The sequence shown here is derived from an EMBL/GenBank/DDBJ whole genome shotgun (WGS) entry which is preliminary data.</text>
</comment>
<evidence type="ECO:0000256" key="3">
    <source>
        <dbReference type="ARBA" id="ARBA00022723"/>
    </source>
</evidence>
<keyword evidence="8 10" id="KW-0694">RNA-binding</keyword>
<keyword evidence="7 10" id="KW-0862">Zinc</keyword>
<dbReference type="HAMAP" id="MF_01820">
    <property type="entry name" value="GTPase_RsgA"/>
    <property type="match status" value="1"/>
</dbReference>
<comment type="subunit">
    <text evidence="10">Monomer. Associates with 30S ribosomal subunit, binds 16S rRNA.</text>
</comment>
<dbReference type="InterPro" id="IPR012340">
    <property type="entry name" value="NA-bd_OB-fold"/>
</dbReference>
<keyword evidence="2 10" id="KW-0690">Ribosome biogenesis</keyword>
<evidence type="ECO:0000256" key="6">
    <source>
        <dbReference type="ARBA" id="ARBA00022801"/>
    </source>
</evidence>
<feature type="domain" description="EngC GTPase" evidence="11">
    <location>
        <begin position="80"/>
        <end position="224"/>
    </location>
</feature>